<evidence type="ECO:0000313" key="1">
    <source>
        <dbReference type="EMBL" id="EFP03382.1"/>
    </source>
</evidence>
<name>E3MJ90_CAERE</name>
<dbReference type="HOGENOM" id="CLU_2374746_0_0_1"/>
<accession>E3MJ90</accession>
<gene>
    <name evidence="1" type="ORF">CRE_09603</name>
</gene>
<organism evidence="2">
    <name type="scientific">Caenorhabditis remanei</name>
    <name type="common">Caenorhabditis vulgaris</name>
    <dbReference type="NCBI Taxonomy" id="31234"/>
    <lineage>
        <taxon>Eukaryota</taxon>
        <taxon>Metazoa</taxon>
        <taxon>Ecdysozoa</taxon>
        <taxon>Nematoda</taxon>
        <taxon>Chromadorea</taxon>
        <taxon>Rhabditida</taxon>
        <taxon>Rhabditina</taxon>
        <taxon>Rhabditomorpha</taxon>
        <taxon>Rhabditoidea</taxon>
        <taxon>Rhabditidae</taxon>
        <taxon>Peloderinae</taxon>
        <taxon>Caenorhabditis</taxon>
    </lineage>
</organism>
<protein>
    <submittedName>
        <fullName evidence="1">Uncharacterized protein</fullName>
    </submittedName>
</protein>
<sequence length="95" mass="11076">MQLGFRILPIGFPNFDEFPNVFELLEVLNERISNFNESVLQNNMARRCVSFPLNRASEVVLYSVRDGPIWNRRAKLEVMPIGSTREDQQPFLIFS</sequence>
<dbReference type="InParanoid" id="E3MJ90"/>
<dbReference type="Proteomes" id="UP000008281">
    <property type="component" value="Unassembled WGS sequence"/>
</dbReference>
<dbReference type="EMBL" id="DS268449">
    <property type="protein sequence ID" value="EFP03382.1"/>
    <property type="molecule type" value="Genomic_DNA"/>
</dbReference>
<dbReference type="AlphaFoldDB" id="E3MJ90"/>
<proteinExistence type="predicted"/>
<keyword evidence="2" id="KW-1185">Reference proteome</keyword>
<evidence type="ECO:0000313" key="2">
    <source>
        <dbReference type="Proteomes" id="UP000008281"/>
    </source>
</evidence>
<reference evidence="1" key="1">
    <citation type="submission" date="2007-07" db="EMBL/GenBank/DDBJ databases">
        <title>PCAP assembly of the Caenorhabditis remanei genome.</title>
        <authorList>
            <consortium name="The Caenorhabditis remanei Sequencing Consortium"/>
            <person name="Wilson R.K."/>
        </authorList>
    </citation>
    <scope>NUCLEOTIDE SEQUENCE [LARGE SCALE GENOMIC DNA]</scope>
    <source>
        <strain evidence="1">PB4641</strain>
    </source>
</reference>